<evidence type="ECO:0000313" key="1">
    <source>
        <dbReference type="EMBL" id="QID22430.1"/>
    </source>
</evidence>
<keyword evidence="1" id="KW-0614">Plasmid</keyword>
<reference evidence="1" key="1">
    <citation type="submission" date="2019-08" db="EMBL/GenBank/DDBJ databases">
        <authorList>
            <person name="Yao H."/>
        </authorList>
    </citation>
    <scope>NUCLEOTIDE SEQUENCE</scope>
    <source>
        <strain evidence="1">4M18F</strain>
        <strain evidence="2">4M9F</strain>
        <plasmid evidence="1">p4M18F</plasmid>
        <plasmid evidence="2">p4M9F</plasmid>
    </source>
</reference>
<name>A0A6G6AJW5_ECOLX</name>
<proteinExistence type="predicted"/>
<sequence>MNTTGKKNLTFSLKRYFLGLFRIERGKLFWRSEQKEKITKIKQMVMVNS</sequence>
<dbReference type="AlphaFoldDB" id="A0A6G6AJW5"/>
<geneLocation type="plasmid" evidence="2">
    <name>p4M9F</name>
</geneLocation>
<organism evidence="1">
    <name type="scientific">Escherichia coli</name>
    <dbReference type="NCBI Taxonomy" id="562"/>
    <lineage>
        <taxon>Bacteria</taxon>
        <taxon>Pseudomonadati</taxon>
        <taxon>Pseudomonadota</taxon>
        <taxon>Gammaproteobacteria</taxon>
        <taxon>Enterobacterales</taxon>
        <taxon>Enterobacteriaceae</taxon>
        <taxon>Escherichia</taxon>
    </lineage>
</organism>
<dbReference type="EMBL" id="MN256757">
    <property type="protein sequence ID" value="QID22430.1"/>
    <property type="molecule type" value="Genomic_DNA"/>
</dbReference>
<accession>A0A6G6AJW5</accession>
<geneLocation type="plasmid" evidence="1">
    <name>p4M18F</name>
</geneLocation>
<protein>
    <submittedName>
        <fullName evidence="1">Uncharacterized protein</fullName>
    </submittedName>
</protein>
<evidence type="ECO:0000313" key="2">
    <source>
        <dbReference type="EMBL" id="QID23387.1"/>
    </source>
</evidence>
<dbReference type="EMBL" id="MN256759">
    <property type="protein sequence ID" value="QID23387.1"/>
    <property type="molecule type" value="Genomic_DNA"/>
</dbReference>